<dbReference type="RefSeq" id="WP_412699274.1">
    <property type="nucleotide sequence ID" value="NZ_JAXGFO010000012.1"/>
</dbReference>
<dbReference type="PANTHER" id="PTHR43652">
    <property type="entry name" value="BASIC AMINO ACID ANTIPORTER YFCC-RELATED"/>
    <property type="match status" value="1"/>
</dbReference>
<evidence type="ECO:0000256" key="6">
    <source>
        <dbReference type="ARBA" id="ARBA00023136"/>
    </source>
</evidence>
<feature type="transmembrane region" description="Helical" evidence="7">
    <location>
        <begin position="63"/>
        <end position="83"/>
    </location>
</feature>
<dbReference type="EMBL" id="JAXGFO010000012">
    <property type="protein sequence ID" value="MEG3157005.1"/>
    <property type="molecule type" value="Genomic_DNA"/>
</dbReference>
<dbReference type="InterPro" id="IPR004680">
    <property type="entry name" value="Cit_transptr-like_dom"/>
</dbReference>
<evidence type="ECO:0000256" key="3">
    <source>
        <dbReference type="ARBA" id="ARBA00022692"/>
    </source>
</evidence>
<organism evidence="9 10">
    <name type="scientific">Lysobacter zhanggongensis</name>
    <dbReference type="NCBI Taxonomy" id="1774951"/>
    <lineage>
        <taxon>Bacteria</taxon>
        <taxon>Pseudomonadati</taxon>
        <taxon>Pseudomonadota</taxon>
        <taxon>Gammaproteobacteria</taxon>
        <taxon>Lysobacterales</taxon>
        <taxon>Lysobacteraceae</taxon>
        <taxon>Lysobacter</taxon>
    </lineage>
</organism>
<dbReference type="InterPro" id="IPR036721">
    <property type="entry name" value="RCK_C_sf"/>
</dbReference>
<feature type="transmembrane region" description="Helical" evidence="7">
    <location>
        <begin position="571"/>
        <end position="591"/>
    </location>
</feature>
<keyword evidence="2" id="KW-0813">Transport</keyword>
<dbReference type="PANTHER" id="PTHR43652:SF2">
    <property type="entry name" value="BASIC AMINO ACID ANTIPORTER YFCC-RELATED"/>
    <property type="match status" value="1"/>
</dbReference>
<sequence>MVEAIGWQGWLTVAVIAATLGLLLWERFTPDKILASAALVLMASGVLSPAEALAGFWNKGVLTVAVLFVLVAALKTTGAIRWIGNWVLGRPRGLLHAQARTIGLAAPLSAFINNTPIVAMMTSAVEHWSRRTGLPPSRLLLPMNYATILGGMCTLLGTSTNLIVAGLVLQAGLPPMNMFTPLGVGIVAAAVGLAYLLTIGRWLLPDRRSAFQQARADAREYTVEMLVEPQGPVAGLTIGEAGLRHLEDSFLLELIRGNDVHPAVAPGMKLEGGDRLVFVCGTHAIRELHLLEGIRPATDQVFKIEHGDGQRTLVEVVLSAFHPAIGRTLVAAAFRSHYNAAVIAIARRGQRLHGKPGEVELQAGDTLLVETDSAFLARYGGSADFLLVNEIDGSGAVDRRKAWGVLGALGLMVVANTLLGVDILLSATAAAVAVVLARCVSLVELRRSLDLRLLVVIGSSFALGAALDRSGVATVVASALGQWSAADPLTTLILVYITTVVATEMLTNNAAAVLMFPIGLAAAGQLGTDPMPFIMAVMMGASAGFITPIGYQTNLMIYGPGGYRFTDYIRVGLPLSICVGTAVLWAISRLWPF</sequence>
<evidence type="ECO:0000256" key="1">
    <source>
        <dbReference type="ARBA" id="ARBA00004141"/>
    </source>
</evidence>
<reference evidence="9 10" key="1">
    <citation type="journal article" date="2017" name="Curr. Microbiol.">
        <title>Lysobacter zhanggongensis sp. nov. Isolated from a Pit Mud.</title>
        <authorList>
            <person name="Zhang X.F."/>
            <person name="Wang H.H."/>
            <person name="Sun X.Y."/>
            <person name="Pan C.M."/>
        </authorList>
    </citation>
    <scope>NUCLEOTIDE SEQUENCE [LARGE SCALE GENOMIC DNA]</scope>
    <source>
        <strain evidence="9 10">ZGLJ7-1</strain>
    </source>
</reference>
<evidence type="ECO:0000256" key="7">
    <source>
        <dbReference type="SAM" id="Phobius"/>
    </source>
</evidence>
<gene>
    <name evidence="9" type="ORF">SNE33_03715</name>
</gene>
<feature type="domain" description="RCK C-terminal" evidence="8">
    <location>
        <begin position="208"/>
        <end position="294"/>
    </location>
</feature>
<dbReference type="Gene3D" id="3.30.70.1450">
    <property type="entry name" value="Regulator of K+ conductance, C-terminal domain"/>
    <property type="match status" value="2"/>
</dbReference>
<comment type="caution">
    <text evidence="9">The sequence shown here is derived from an EMBL/GenBank/DDBJ whole genome shotgun (WGS) entry which is preliminary data.</text>
</comment>
<comment type="subcellular location">
    <subcellularLocation>
        <location evidence="1">Membrane</location>
        <topology evidence="1">Multi-pass membrane protein</topology>
    </subcellularLocation>
</comment>
<dbReference type="Proteomes" id="UP001334501">
    <property type="component" value="Unassembled WGS sequence"/>
</dbReference>
<keyword evidence="5 7" id="KW-1133">Transmembrane helix</keyword>
<feature type="transmembrane region" description="Helical" evidence="7">
    <location>
        <begin position="6"/>
        <end position="25"/>
    </location>
</feature>
<feature type="transmembrane region" description="Helical" evidence="7">
    <location>
        <begin position="145"/>
        <end position="169"/>
    </location>
</feature>
<evidence type="ECO:0000256" key="2">
    <source>
        <dbReference type="ARBA" id="ARBA00022448"/>
    </source>
</evidence>
<keyword evidence="10" id="KW-1185">Reference proteome</keyword>
<evidence type="ECO:0000256" key="5">
    <source>
        <dbReference type="ARBA" id="ARBA00022989"/>
    </source>
</evidence>
<proteinExistence type="predicted"/>
<feature type="transmembrane region" description="Helical" evidence="7">
    <location>
        <begin position="409"/>
        <end position="437"/>
    </location>
</feature>
<dbReference type="Pfam" id="PF02080">
    <property type="entry name" value="TrkA_C"/>
    <property type="match status" value="2"/>
</dbReference>
<evidence type="ECO:0000259" key="8">
    <source>
        <dbReference type="PROSITE" id="PS51202"/>
    </source>
</evidence>
<feature type="transmembrane region" description="Helical" evidence="7">
    <location>
        <begin position="509"/>
        <end position="527"/>
    </location>
</feature>
<dbReference type="InterPro" id="IPR006037">
    <property type="entry name" value="RCK_C"/>
</dbReference>
<name>A0ABU7YNF2_9GAMM</name>
<evidence type="ECO:0000256" key="4">
    <source>
        <dbReference type="ARBA" id="ARBA00022737"/>
    </source>
</evidence>
<dbReference type="PROSITE" id="PS51202">
    <property type="entry name" value="RCK_C"/>
    <property type="match status" value="2"/>
</dbReference>
<keyword evidence="4" id="KW-0677">Repeat</keyword>
<dbReference type="InterPro" id="IPR051679">
    <property type="entry name" value="DASS-Related_Transporters"/>
</dbReference>
<feature type="transmembrane region" description="Helical" evidence="7">
    <location>
        <begin position="181"/>
        <end position="204"/>
    </location>
</feature>
<protein>
    <submittedName>
        <fullName evidence="9">SLC13 family permease</fullName>
    </submittedName>
</protein>
<feature type="transmembrane region" description="Helical" evidence="7">
    <location>
        <begin position="533"/>
        <end position="551"/>
    </location>
</feature>
<dbReference type="Pfam" id="PF03600">
    <property type="entry name" value="CitMHS"/>
    <property type="match status" value="1"/>
</dbReference>
<evidence type="ECO:0000313" key="10">
    <source>
        <dbReference type="Proteomes" id="UP001334501"/>
    </source>
</evidence>
<feature type="domain" description="RCK C-terminal" evidence="8">
    <location>
        <begin position="299"/>
        <end position="385"/>
    </location>
</feature>
<evidence type="ECO:0000313" key="9">
    <source>
        <dbReference type="EMBL" id="MEG3157005.1"/>
    </source>
</evidence>
<dbReference type="SUPFAM" id="SSF116726">
    <property type="entry name" value="TrkA C-terminal domain-like"/>
    <property type="match status" value="2"/>
</dbReference>
<accession>A0ABU7YNF2</accession>
<keyword evidence="3 7" id="KW-0812">Transmembrane</keyword>
<keyword evidence="6 7" id="KW-0472">Membrane</keyword>
<feature type="transmembrane region" description="Helical" evidence="7">
    <location>
        <begin position="37"/>
        <end position="57"/>
    </location>
</feature>